<dbReference type="InterPro" id="IPR036105">
    <property type="entry name" value="DiNase_FeMo-co_biosyn_sf"/>
</dbReference>
<protein>
    <submittedName>
        <fullName evidence="2">Putative Fe-Mo cluster-binding NifX family protein</fullName>
    </submittedName>
</protein>
<name>A0A4V6NEF1_9BACT</name>
<proteinExistence type="predicted"/>
<comment type="caution">
    <text evidence="2">The sequence shown here is derived from an EMBL/GenBank/DDBJ whole genome shotgun (WGS) entry which is preliminary data.</text>
</comment>
<evidence type="ECO:0000313" key="3">
    <source>
        <dbReference type="Proteomes" id="UP000294614"/>
    </source>
</evidence>
<accession>A0A4V6NEF1</accession>
<dbReference type="SUPFAM" id="SSF53146">
    <property type="entry name" value="Nitrogenase accessory factor-like"/>
    <property type="match status" value="1"/>
</dbReference>
<evidence type="ECO:0000313" key="2">
    <source>
        <dbReference type="EMBL" id="TCK59891.1"/>
    </source>
</evidence>
<gene>
    <name evidence="2" type="ORF">C8D98_2058</name>
</gene>
<organism evidence="2 3">
    <name type="scientific">Seleniivibrio woodruffii</name>
    <dbReference type="NCBI Taxonomy" id="1078050"/>
    <lineage>
        <taxon>Bacteria</taxon>
        <taxon>Pseudomonadati</taxon>
        <taxon>Deferribacterota</taxon>
        <taxon>Deferribacteres</taxon>
        <taxon>Deferribacterales</taxon>
        <taxon>Geovibrionaceae</taxon>
        <taxon>Seleniivibrio</taxon>
    </lineage>
</organism>
<keyword evidence="3" id="KW-1185">Reference proteome</keyword>
<dbReference type="Gene3D" id="3.30.420.130">
    <property type="entry name" value="Dinitrogenase iron-molybdenum cofactor biosynthesis domain"/>
    <property type="match status" value="1"/>
</dbReference>
<keyword evidence="1" id="KW-0732">Signal</keyword>
<dbReference type="RefSeq" id="WP_132874043.1">
    <property type="nucleotide sequence ID" value="NZ_JAJUHT010000005.1"/>
</dbReference>
<dbReference type="AlphaFoldDB" id="A0A4V6NEF1"/>
<feature type="signal peptide" evidence="1">
    <location>
        <begin position="1"/>
        <end position="19"/>
    </location>
</feature>
<dbReference type="OrthoDB" id="5432608at2"/>
<feature type="chain" id="PRO_5020423565" evidence="1">
    <location>
        <begin position="20"/>
        <end position="126"/>
    </location>
</feature>
<sequence>MKKLLIIMLSVFVSTAAFAAGSPYLAAAANGSKPSSAMSNTPGKAPFFILFDDKGAYIESIPNPYAGEEGAGPMAIGMLKDKGVKIFAAESFPGERFKGFLSSKGMTSAVFKGSAEAAAKSIIKKK</sequence>
<reference evidence="2 3" key="1">
    <citation type="submission" date="2019-03" db="EMBL/GenBank/DDBJ databases">
        <title>Genomic Encyclopedia of Type Strains, Phase IV (KMG-IV): sequencing the most valuable type-strain genomes for metagenomic binning, comparative biology and taxonomic classification.</title>
        <authorList>
            <person name="Goeker M."/>
        </authorList>
    </citation>
    <scope>NUCLEOTIDE SEQUENCE [LARGE SCALE GENOMIC DNA]</scope>
    <source>
        <strain evidence="2 3">DSM 24984</strain>
    </source>
</reference>
<dbReference type="EMBL" id="SMGG01000005">
    <property type="protein sequence ID" value="TCK59891.1"/>
    <property type="molecule type" value="Genomic_DNA"/>
</dbReference>
<evidence type="ECO:0000256" key="1">
    <source>
        <dbReference type="SAM" id="SignalP"/>
    </source>
</evidence>
<dbReference type="Proteomes" id="UP000294614">
    <property type="component" value="Unassembled WGS sequence"/>
</dbReference>